<dbReference type="Proteomes" id="UP000541444">
    <property type="component" value="Unassembled WGS sequence"/>
</dbReference>
<accession>A0A7J7KV43</accession>
<dbReference type="EMBL" id="JACGCM010002890">
    <property type="protein sequence ID" value="KAF6134184.1"/>
    <property type="molecule type" value="Genomic_DNA"/>
</dbReference>
<feature type="region of interest" description="Disordered" evidence="1">
    <location>
        <begin position="1"/>
        <end position="20"/>
    </location>
</feature>
<proteinExistence type="predicted"/>
<dbReference type="AlphaFoldDB" id="A0A7J7KV43"/>
<feature type="compositionally biased region" description="Low complexity" evidence="1">
    <location>
        <begin position="1"/>
        <end position="11"/>
    </location>
</feature>
<evidence type="ECO:0000313" key="3">
    <source>
        <dbReference type="Proteomes" id="UP000541444"/>
    </source>
</evidence>
<dbReference type="SUPFAM" id="SSF53254">
    <property type="entry name" value="Phosphoglycerate mutase-like"/>
    <property type="match status" value="1"/>
</dbReference>
<sequence>MANAKTSTKTTTVKKKKNAGPSKLVLTSEPKYSKVARRFYNENFMDPSLWLSKVLAAAGGVVCSNPCKTDIETRVDLAKDMIYVNGNRINVVVIGHPALHMALIVHYLNLKKEQLGSFHLDDGSVSVIDFPNWPAGRGVILFRRELSSLPVHSAIASACIVSKLPSIADVTNEVSIKNLSFKRFQSAVETAKRDLIENLRENVVLEVCHI</sequence>
<reference evidence="2 3" key="1">
    <citation type="journal article" date="2020" name="IScience">
        <title>Genome Sequencing of the Endangered Kingdonia uniflora (Circaeasteraceae, Ranunculales) Reveals Potential Mechanisms of Evolutionary Specialization.</title>
        <authorList>
            <person name="Sun Y."/>
            <person name="Deng T."/>
            <person name="Zhang A."/>
            <person name="Moore M.J."/>
            <person name="Landis J.B."/>
            <person name="Lin N."/>
            <person name="Zhang H."/>
            <person name="Zhang X."/>
            <person name="Huang J."/>
            <person name="Zhang X."/>
            <person name="Sun H."/>
            <person name="Wang H."/>
        </authorList>
    </citation>
    <scope>NUCLEOTIDE SEQUENCE [LARGE SCALE GENOMIC DNA]</scope>
    <source>
        <strain evidence="2">TB1705</strain>
        <tissue evidence="2">Leaf</tissue>
    </source>
</reference>
<gene>
    <name evidence="2" type="ORF">GIB67_013581</name>
</gene>
<name>A0A7J7KV43_9MAGN</name>
<keyword evidence="3" id="KW-1185">Reference proteome</keyword>
<dbReference type="OrthoDB" id="1928532at2759"/>
<evidence type="ECO:0000256" key="1">
    <source>
        <dbReference type="SAM" id="MobiDB-lite"/>
    </source>
</evidence>
<comment type="caution">
    <text evidence="2">The sequence shown here is derived from an EMBL/GenBank/DDBJ whole genome shotgun (WGS) entry which is preliminary data.</text>
</comment>
<evidence type="ECO:0000313" key="2">
    <source>
        <dbReference type="EMBL" id="KAF6134184.1"/>
    </source>
</evidence>
<organism evidence="2 3">
    <name type="scientific">Kingdonia uniflora</name>
    <dbReference type="NCBI Taxonomy" id="39325"/>
    <lineage>
        <taxon>Eukaryota</taxon>
        <taxon>Viridiplantae</taxon>
        <taxon>Streptophyta</taxon>
        <taxon>Embryophyta</taxon>
        <taxon>Tracheophyta</taxon>
        <taxon>Spermatophyta</taxon>
        <taxon>Magnoliopsida</taxon>
        <taxon>Ranunculales</taxon>
        <taxon>Circaeasteraceae</taxon>
        <taxon>Kingdonia</taxon>
    </lineage>
</organism>
<protein>
    <submittedName>
        <fullName evidence="2">Uncharacterized protein</fullName>
    </submittedName>
</protein>
<dbReference type="InterPro" id="IPR029033">
    <property type="entry name" value="His_PPase_superfam"/>
</dbReference>